<dbReference type="EMBL" id="JAOB01000011">
    <property type="protein sequence ID" value="EUA73258.1"/>
    <property type="molecule type" value="Genomic_DNA"/>
</dbReference>
<gene>
    <name evidence="1" type="ORF">I553_9414</name>
</gene>
<evidence type="ECO:0008006" key="2">
    <source>
        <dbReference type="Google" id="ProtNLM"/>
    </source>
</evidence>
<name>X8E011_MYCXE</name>
<evidence type="ECO:0000313" key="1">
    <source>
        <dbReference type="EMBL" id="EUA73258.1"/>
    </source>
</evidence>
<dbReference type="SUPFAM" id="SSF48498">
    <property type="entry name" value="Tetracyclin repressor-like, C-terminal domain"/>
    <property type="match status" value="1"/>
</dbReference>
<protein>
    <recommendedName>
        <fullName evidence="2">Tetracyclin repressor-like C-terminal domain-containing protein</fullName>
    </recommendedName>
</protein>
<dbReference type="Gene3D" id="1.10.357.10">
    <property type="entry name" value="Tetracycline Repressor, domain 2"/>
    <property type="match status" value="1"/>
</dbReference>
<dbReference type="InterPro" id="IPR036271">
    <property type="entry name" value="Tet_transcr_reg_TetR-rel_C_sf"/>
</dbReference>
<dbReference type="AlphaFoldDB" id="X8E011"/>
<comment type="caution">
    <text evidence="1">The sequence shown here is derived from an EMBL/GenBank/DDBJ whole genome shotgun (WGS) entry which is preliminary data.</text>
</comment>
<organism evidence="1">
    <name type="scientific">Mycobacterium xenopi 4042</name>
    <dbReference type="NCBI Taxonomy" id="1299334"/>
    <lineage>
        <taxon>Bacteria</taxon>
        <taxon>Bacillati</taxon>
        <taxon>Actinomycetota</taxon>
        <taxon>Actinomycetes</taxon>
        <taxon>Mycobacteriales</taxon>
        <taxon>Mycobacteriaceae</taxon>
        <taxon>Mycobacterium</taxon>
    </lineage>
</organism>
<sequence length="40" mass="4509">MLELLVAPLHMRTLLTGEPLTEDLPEQVVDVLLDGLRPRD</sequence>
<accession>X8E011</accession>
<reference evidence="1" key="1">
    <citation type="submission" date="2014-01" db="EMBL/GenBank/DDBJ databases">
        <authorList>
            <person name="Brown-Elliot B."/>
            <person name="Wallace R."/>
            <person name="Lenaerts A."/>
            <person name="Ordway D."/>
            <person name="DeGroote M.A."/>
            <person name="Parker T."/>
            <person name="Sizemore C."/>
            <person name="Tallon L.J."/>
            <person name="Sadzewicz L.K."/>
            <person name="Sengamalay N."/>
            <person name="Fraser C.M."/>
            <person name="Hine E."/>
            <person name="Shefchek K.A."/>
            <person name="Das S.P."/>
            <person name="Tettelin H."/>
        </authorList>
    </citation>
    <scope>NUCLEOTIDE SEQUENCE [LARGE SCALE GENOMIC DNA]</scope>
    <source>
        <strain evidence="1">4042</strain>
    </source>
</reference>
<proteinExistence type="predicted"/>
<dbReference type="PATRIC" id="fig|1299334.3.peg.928"/>